<feature type="domain" description="UBR-type" evidence="5">
    <location>
        <begin position="41"/>
        <end position="111"/>
    </location>
</feature>
<dbReference type="AlphaFoldDB" id="A0AAJ7J530"/>
<dbReference type="SUPFAM" id="SSF57903">
    <property type="entry name" value="FYVE/PHD zinc finger"/>
    <property type="match status" value="1"/>
</dbReference>
<dbReference type="InterPro" id="IPR013083">
    <property type="entry name" value="Znf_RING/FYVE/PHD"/>
</dbReference>
<evidence type="ECO:0000313" key="7">
    <source>
        <dbReference type="RefSeq" id="XP_017884416.1"/>
    </source>
</evidence>
<dbReference type="InterPro" id="IPR003126">
    <property type="entry name" value="Znf_UBR"/>
</dbReference>
<organism evidence="6 7">
    <name type="scientific">Ceratina calcarata</name>
    <dbReference type="NCBI Taxonomy" id="156304"/>
    <lineage>
        <taxon>Eukaryota</taxon>
        <taxon>Metazoa</taxon>
        <taxon>Ecdysozoa</taxon>
        <taxon>Arthropoda</taxon>
        <taxon>Hexapoda</taxon>
        <taxon>Insecta</taxon>
        <taxon>Pterygota</taxon>
        <taxon>Neoptera</taxon>
        <taxon>Endopterygota</taxon>
        <taxon>Hymenoptera</taxon>
        <taxon>Apocrita</taxon>
        <taxon>Aculeata</taxon>
        <taxon>Apoidea</taxon>
        <taxon>Anthophila</taxon>
        <taxon>Apidae</taxon>
        <taxon>Ceratina</taxon>
        <taxon>Zadontomerus</taxon>
    </lineage>
</organism>
<dbReference type="InterPro" id="IPR047506">
    <property type="entry name" value="UBR7-like_UBR-box"/>
</dbReference>
<dbReference type="PANTHER" id="PTHR13513">
    <property type="entry name" value="E3 UBIQUITIN-PROTEIN LIGASE UBR7"/>
    <property type="match status" value="1"/>
</dbReference>
<sequence>MSEHVEELVEEENSVTMLDVLREENQLEEDANAVLGASDDKNCTYCKGYTRQALYACRTCCQKSVRAAVCLACSFHCHEGHELIELYTKRHFRCDCGNSKFGGRKCNLVASKDQLNSENQYNHNFDGLYCTCERPYPDPDDTVNDEMLQCIICEDWYHSKHLECEKEMPADGAYDEMICAGCMKNNDFLWNYACKYAVNMSDDKGANDKEENKPVDVEAVAKQCTMPTKNNLGKETSFRGSCFWTEGWRSALCTCDTCKELYKEKRMMFLLDPTDSVHAYEEAGKVNSRESQYEKGMKALASLGRVEQLTAIEEYNNMKERLIQYLQKFVENKKVVREEDIKEFFSQMESKKRPKVVVPTYCR</sequence>
<dbReference type="GO" id="GO:0005737">
    <property type="term" value="C:cytoplasm"/>
    <property type="evidence" value="ECO:0007669"/>
    <property type="project" value="TreeGrafter"/>
</dbReference>
<dbReference type="Pfam" id="PF02207">
    <property type="entry name" value="zf-UBR"/>
    <property type="match status" value="1"/>
</dbReference>
<keyword evidence="3" id="KW-0862">Zinc</keyword>
<evidence type="ECO:0000256" key="1">
    <source>
        <dbReference type="ARBA" id="ARBA00022723"/>
    </source>
</evidence>
<dbReference type="CDD" id="cd15542">
    <property type="entry name" value="PHD_UBR7"/>
    <property type="match status" value="1"/>
</dbReference>
<keyword evidence="2" id="KW-0863">Zinc-finger</keyword>
<evidence type="ECO:0000256" key="2">
    <source>
        <dbReference type="ARBA" id="ARBA00022771"/>
    </source>
</evidence>
<dbReference type="InterPro" id="IPR011011">
    <property type="entry name" value="Znf_FYVE_PHD"/>
</dbReference>
<reference evidence="7" key="1">
    <citation type="submission" date="2025-08" db="UniProtKB">
        <authorList>
            <consortium name="RefSeq"/>
        </authorList>
    </citation>
    <scope>IDENTIFICATION</scope>
    <source>
        <tissue evidence="7">Whole body</tissue>
    </source>
</reference>
<evidence type="ECO:0000256" key="3">
    <source>
        <dbReference type="ARBA" id="ARBA00022833"/>
    </source>
</evidence>
<evidence type="ECO:0000259" key="5">
    <source>
        <dbReference type="PROSITE" id="PS51157"/>
    </source>
</evidence>
<name>A0AAJ7J530_9HYME</name>
<dbReference type="GeneID" id="108627615"/>
<keyword evidence="1" id="KW-0479">Metal-binding</keyword>
<proteinExistence type="predicted"/>
<evidence type="ECO:0000313" key="6">
    <source>
        <dbReference type="Proteomes" id="UP000694925"/>
    </source>
</evidence>
<evidence type="ECO:0000256" key="4">
    <source>
        <dbReference type="PROSITE-ProRule" id="PRU00508"/>
    </source>
</evidence>
<dbReference type="GO" id="GO:0061630">
    <property type="term" value="F:ubiquitin protein ligase activity"/>
    <property type="evidence" value="ECO:0007669"/>
    <property type="project" value="InterPro"/>
</dbReference>
<dbReference type="SMART" id="SM00396">
    <property type="entry name" value="ZnF_UBR1"/>
    <property type="match status" value="1"/>
</dbReference>
<dbReference type="KEGG" id="ccal:108627615"/>
<feature type="zinc finger region" description="UBR-type" evidence="4">
    <location>
        <begin position="41"/>
        <end position="111"/>
    </location>
</feature>
<protein>
    <submittedName>
        <fullName evidence="7">E3 ubiquitin-protein ligase UBR7</fullName>
    </submittedName>
</protein>
<dbReference type="PANTHER" id="PTHR13513:SF9">
    <property type="entry name" value="E3 UBIQUITIN-PROTEIN LIGASE UBR7-RELATED"/>
    <property type="match status" value="1"/>
</dbReference>
<accession>A0AAJ7J530</accession>
<keyword evidence="6" id="KW-1185">Reference proteome</keyword>
<dbReference type="InterPro" id="IPR040204">
    <property type="entry name" value="UBR7"/>
</dbReference>
<dbReference type="CDD" id="cd19677">
    <property type="entry name" value="UBR-box_UBR7"/>
    <property type="match status" value="1"/>
</dbReference>
<dbReference type="GO" id="GO:0008270">
    <property type="term" value="F:zinc ion binding"/>
    <property type="evidence" value="ECO:0007669"/>
    <property type="project" value="UniProtKB-KW"/>
</dbReference>
<dbReference type="Gene3D" id="3.30.40.10">
    <property type="entry name" value="Zinc/RING finger domain, C3HC4 (zinc finger)"/>
    <property type="match status" value="1"/>
</dbReference>
<gene>
    <name evidence="7" type="primary">LOC108627615</name>
</gene>
<dbReference type="Proteomes" id="UP000694925">
    <property type="component" value="Unplaced"/>
</dbReference>
<dbReference type="PROSITE" id="PS51157">
    <property type="entry name" value="ZF_UBR"/>
    <property type="match status" value="1"/>
</dbReference>
<dbReference type="RefSeq" id="XP_017884416.1">
    <property type="nucleotide sequence ID" value="XM_018028927.2"/>
</dbReference>